<comment type="similarity">
    <text evidence="2">Belongs to the ABC transporter superfamily.</text>
</comment>
<evidence type="ECO:0000313" key="9">
    <source>
        <dbReference type="EMBL" id="BCJ31796.1"/>
    </source>
</evidence>
<evidence type="ECO:0000256" key="4">
    <source>
        <dbReference type="ARBA" id="ARBA00022475"/>
    </source>
</evidence>
<dbReference type="KEGG" id="aser:Asera_59040"/>
<keyword evidence="7" id="KW-0472">Membrane</keyword>
<dbReference type="InterPro" id="IPR027417">
    <property type="entry name" value="P-loop_NTPase"/>
</dbReference>
<evidence type="ECO:0000256" key="2">
    <source>
        <dbReference type="ARBA" id="ARBA00005417"/>
    </source>
</evidence>
<accession>A0A810LC21</accession>
<dbReference type="Gene3D" id="3.40.50.300">
    <property type="entry name" value="P-loop containing nucleotide triphosphate hydrolases"/>
    <property type="match status" value="1"/>
</dbReference>
<keyword evidence="6" id="KW-0067">ATP-binding</keyword>
<dbReference type="RefSeq" id="WP_035295012.1">
    <property type="nucleotide sequence ID" value="NZ_AP023354.1"/>
</dbReference>
<dbReference type="GO" id="GO:0015833">
    <property type="term" value="P:peptide transport"/>
    <property type="evidence" value="ECO:0007669"/>
    <property type="project" value="InterPro"/>
</dbReference>
<evidence type="ECO:0000256" key="3">
    <source>
        <dbReference type="ARBA" id="ARBA00022448"/>
    </source>
</evidence>
<dbReference type="PANTHER" id="PTHR43297:SF2">
    <property type="entry name" value="DIPEPTIDE TRANSPORT ATP-BINDING PROTEIN DPPD"/>
    <property type="match status" value="1"/>
</dbReference>
<dbReference type="PROSITE" id="PS50893">
    <property type="entry name" value="ABC_TRANSPORTER_2"/>
    <property type="match status" value="1"/>
</dbReference>
<keyword evidence="3" id="KW-0813">Transport</keyword>
<sequence>MTVDSTGELLIVEGLSLELDIGGMQLNALRDVSFSLRPGEARGLVGESGSGKSLTLRAILGLLPPNARITSGRMVVAGQEFDLTRTDREHRRRIARLRGSSVAMIFQEPAVALNPVVPVGKQIIDAVARRDGLTKRAARDYALHLMDLVGIHDASTKIDAYPFELSGGLKQRVMIAAAVAGEPQLILCDEPTTALDVTVQKQILSLFTHLRDELHASLLYVTHDLAVVAQLCDSVTVLYSGEVMESSDDLRAVFDGAQHPYTEALLRSTPDVDRIEQRLYSIPGSAASLSERAGGCQFARRCEYARDDCRTGAIPDTSGTPGRVVRCLHKVGAPADGVPVGGIDG</sequence>
<comment type="subcellular location">
    <subcellularLocation>
        <location evidence="1">Cell membrane</location>
        <topology evidence="1">Peripheral membrane protein</topology>
    </subcellularLocation>
</comment>
<dbReference type="InterPro" id="IPR013563">
    <property type="entry name" value="Oligopep_ABC_C"/>
</dbReference>
<evidence type="ECO:0000256" key="1">
    <source>
        <dbReference type="ARBA" id="ARBA00004202"/>
    </source>
</evidence>
<dbReference type="Pfam" id="PF00005">
    <property type="entry name" value="ABC_tran"/>
    <property type="match status" value="1"/>
</dbReference>
<evidence type="ECO:0000313" key="10">
    <source>
        <dbReference type="Proteomes" id="UP000680750"/>
    </source>
</evidence>
<dbReference type="PANTHER" id="PTHR43297">
    <property type="entry name" value="OLIGOPEPTIDE TRANSPORT ATP-BINDING PROTEIN APPD"/>
    <property type="match status" value="1"/>
</dbReference>
<reference evidence="9" key="1">
    <citation type="submission" date="2020-08" db="EMBL/GenBank/DDBJ databases">
        <title>Whole genome shotgun sequence of Actinocatenispora sera NBRC 101916.</title>
        <authorList>
            <person name="Komaki H."/>
            <person name="Tamura T."/>
        </authorList>
    </citation>
    <scope>NUCLEOTIDE SEQUENCE</scope>
    <source>
        <strain evidence="9">NBRC 101916</strain>
    </source>
</reference>
<dbReference type="SMART" id="SM00382">
    <property type="entry name" value="AAA"/>
    <property type="match status" value="1"/>
</dbReference>
<keyword evidence="5" id="KW-0547">Nucleotide-binding</keyword>
<evidence type="ECO:0000256" key="6">
    <source>
        <dbReference type="ARBA" id="ARBA00022840"/>
    </source>
</evidence>
<dbReference type="InterPro" id="IPR003593">
    <property type="entry name" value="AAA+_ATPase"/>
</dbReference>
<dbReference type="Proteomes" id="UP000680750">
    <property type="component" value="Chromosome"/>
</dbReference>
<name>A0A810LC21_9ACTN</name>
<dbReference type="GO" id="GO:0016887">
    <property type="term" value="F:ATP hydrolysis activity"/>
    <property type="evidence" value="ECO:0007669"/>
    <property type="project" value="InterPro"/>
</dbReference>
<dbReference type="InterPro" id="IPR050388">
    <property type="entry name" value="ABC_Ni/Peptide_Import"/>
</dbReference>
<dbReference type="CDD" id="cd03257">
    <property type="entry name" value="ABC_NikE_OppD_transporters"/>
    <property type="match status" value="1"/>
</dbReference>
<dbReference type="EMBL" id="AP023354">
    <property type="protein sequence ID" value="BCJ31796.1"/>
    <property type="molecule type" value="Genomic_DNA"/>
</dbReference>
<keyword evidence="10" id="KW-1185">Reference proteome</keyword>
<dbReference type="OrthoDB" id="3677453at2"/>
<dbReference type="InterPro" id="IPR003439">
    <property type="entry name" value="ABC_transporter-like_ATP-bd"/>
</dbReference>
<feature type="domain" description="ABC transporter" evidence="8">
    <location>
        <begin position="10"/>
        <end position="265"/>
    </location>
</feature>
<gene>
    <name evidence="9" type="ORF">Asera_59040</name>
</gene>
<dbReference type="FunFam" id="3.40.50.300:FF:000016">
    <property type="entry name" value="Oligopeptide ABC transporter ATP-binding component"/>
    <property type="match status" value="1"/>
</dbReference>
<evidence type="ECO:0000256" key="5">
    <source>
        <dbReference type="ARBA" id="ARBA00022741"/>
    </source>
</evidence>
<dbReference type="GO" id="GO:0005524">
    <property type="term" value="F:ATP binding"/>
    <property type="evidence" value="ECO:0007669"/>
    <property type="project" value="UniProtKB-KW"/>
</dbReference>
<proteinExistence type="inferred from homology"/>
<dbReference type="NCBIfam" id="TIGR01727">
    <property type="entry name" value="oligo_HPY"/>
    <property type="match status" value="1"/>
</dbReference>
<organism evidence="9 10">
    <name type="scientific">Actinocatenispora sera</name>
    <dbReference type="NCBI Taxonomy" id="390989"/>
    <lineage>
        <taxon>Bacteria</taxon>
        <taxon>Bacillati</taxon>
        <taxon>Actinomycetota</taxon>
        <taxon>Actinomycetes</taxon>
        <taxon>Micromonosporales</taxon>
        <taxon>Micromonosporaceae</taxon>
        <taxon>Actinocatenispora</taxon>
    </lineage>
</organism>
<evidence type="ECO:0000259" key="8">
    <source>
        <dbReference type="PROSITE" id="PS50893"/>
    </source>
</evidence>
<keyword evidence="4" id="KW-1003">Cell membrane</keyword>
<dbReference type="SUPFAM" id="SSF52540">
    <property type="entry name" value="P-loop containing nucleoside triphosphate hydrolases"/>
    <property type="match status" value="1"/>
</dbReference>
<evidence type="ECO:0000256" key="7">
    <source>
        <dbReference type="ARBA" id="ARBA00023136"/>
    </source>
</evidence>
<dbReference type="AlphaFoldDB" id="A0A810LC21"/>
<dbReference type="Pfam" id="PF08352">
    <property type="entry name" value="oligo_HPY"/>
    <property type="match status" value="1"/>
</dbReference>
<protein>
    <submittedName>
        <fullName evidence="9">ABC di/oligopeptide transporter ATPase</fullName>
    </submittedName>
</protein>
<dbReference type="GO" id="GO:0005886">
    <property type="term" value="C:plasma membrane"/>
    <property type="evidence" value="ECO:0007669"/>
    <property type="project" value="UniProtKB-SubCell"/>
</dbReference>